<dbReference type="InterPro" id="IPR018712">
    <property type="entry name" value="Tle1-like_cat"/>
</dbReference>
<dbReference type="PANTHER" id="PTHR33840">
    <property type="match status" value="1"/>
</dbReference>
<evidence type="ECO:0000313" key="3">
    <source>
        <dbReference type="Proteomes" id="UP000092993"/>
    </source>
</evidence>
<accession>A0A1C7M480</accession>
<dbReference type="AlphaFoldDB" id="A0A1C7M480"/>
<dbReference type="Pfam" id="PF09994">
    <property type="entry name" value="T6SS_Tle1-like_cat"/>
    <property type="match status" value="1"/>
</dbReference>
<comment type="caution">
    <text evidence="2">The sequence shown here is derived from an EMBL/GenBank/DDBJ whole genome shotgun (WGS) entry which is preliminary data.</text>
</comment>
<keyword evidence="3" id="KW-1185">Reference proteome</keyword>
<dbReference type="STRING" id="5627.A0A1C7M480"/>
<dbReference type="OrthoDB" id="2794527at2759"/>
<gene>
    <name evidence="2" type="ORF">A0H81_10370</name>
</gene>
<feature type="domain" description="T6SS Phospholipase effector Tle1-like catalytic" evidence="1">
    <location>
        <begin position="32"/>
        <end position="164"/>
    </location>
</feature>
<reference evidence="2 3" key="1">
    <citation type="submission" date="2016-03" db="EMBL/GenBank/DDBJ databases">
        <title>Whole genome sequencing of Grifola frondosa 9006-11.</title>
        <authorList>
            <person name="Min B."/>
            <person name="Park H."/>
            <person name="Kim J.-G."/>
            <person name="Cho H."/>
            <person name="Oh Y.-L."/>
            <person name="Kong W.-S."/>
            <person name="Choi I.-G."/>
        </authorList>
    </citation>
    <scope>NUCLEOTIDE SEQUENCE [LARGE SCALE GENOMIC DNA]</scope>
    <source>
        <strain evidence="2 3">9006-11</strain>
    </source>
</reference>
<dbReference type="Proteomes" id="UP000092993">
    <property type="component" value="Unassembled WGS sequence"/>
</dbReference>
<dbReference type="EMBL" id="LUGG01000015">
    <property type="protein sequence ID" value="OBZ69904.1"/>
    <property type="molecule type" value="Genomic_DNA"/>
</dbReference>
<organism evidence="2 3">
    <name type="scientific">Grifola frondosa</name>
    <name type="common">Maitake</name>
    <name type="synonym">Polyporus frondosus</name>
    <dbReference type="NCBI Taxonomy" id="5627"/>
    <lineage>
        <taxon>Eukaryota</taxon>
        <taxon>Fungi</taxon>
        <taxon>Dikarya</taxon>
        <taxon>Basidiomycota</taxon>
        <taxon>Agaricomycotina</taxon>
        <taxon>Agaricomycetes</taxon>
        <taxon>Polyporales</taxon>
        <taxon>Grifolaceae</taxon>
        <taxon>Grifola</taxon>
    </lineage>
</organism>
<evidence type="ECO:0000313" key="2">
    <source>
        <dbReference type="EMBL" id="OBZ69904.1"/>
    </source>
</evidence>
<dbReference type="PANTHER" id="PTHR33840:SF1">
    <property type="entry name" value="TLE1 PHOSPHOLIPASE DOMAIN-CONTAINING PROTEIN"/>
    <property type="match status" value="1"/>
</dbReference>
<proteinExistence type="predicted"/>
<sequence>MPIRVTWIRTRDHTTMFPRGSAPRDSVRQSGRNLVVCIDPAHIELGQSLRTRNIDQLHKKLVRDETQLTYYSGGIGTYTPPSKWSLWKRYIDGKLKLGMAWLCIYTEMYARDFDPTVKEAYGWLAGNYRDGDVIYCFGYSRDALMVLTLAAMIHKVGLIHAGNEAA</sequence>
<name>A0A1C7M480_GRIFR</name>
<protein>
    <recommendedName>
        <fullName evidence="1">T6SS Phospholipase effector Tle1-like catalytic domain-containing protein</fullName>
    </recommendedName>
</protein>
<evidence type="ECO:0000259" key="1">
    <source>
        <dbReference type="Pfam" id="PF09994"/>
    </source>
</evidence>